<dbReference type="STRING" id="71717.A0A4Y7SD31"/>
<dbReference type="GO" id="GO:0000228">
    <property type="term" value="C:nuclear chromosome"/>
    <property type="evidence" value="ECO:0007669"/>
    <property type="project" value="InterPro"/>
</dbReference>
<evidence type="ECO:0000256" key="1">
    <source>
        <dbReference type="SAM" id="MobiDB-lite"/>
    </source>
</evidence>
<dbReference type="GO" id="GO:0006338">
    <property type="term" value="P:chromatin remodeling"/>
    <property type="evidence" value="ECO:0007669"/>
    <property type="project" value="InterPro"/>
</dbReference>
<sequence>MRDTFVWNLNDPLITPDVFAQSVVEDYGLPAAYHGTIVKSIQEQLSDFKAHTFDEVPLSTSTVIELAATLSSHSTKDDEKEGEERGER</sequence>
<reference evidence="2 3" key="1">
    <citation type="journal article" date="2019" name="Nat. Ecol. Evol.">
        <title>Megaphylogeny resolves global patterns of mushroom evolution.</title>
        <authorList>
            <person name="Varga T."/>
            <person name="Krizsan K."/>
            <person name="Foldi C."/>
            <person name="Dima B."/>
            <person name="Sanchez-Garcia M."/>
            <person name="Sanchez-Ramirez S."/>
            <person name="Szollosi G.J."/>
            <person name="Szarkandi J.G."/>
            <person name="Papp V."/>
            <person name="Albert L."/>
            <person name="Andreopoulos W."/>
            <person name="Angelini C."/>
            <person name="Antonin V."/>
            <person name="Barry K.W."/>
            <person name="Bougher N.L."/>
            <person name="Buchanan P."/>
            <person name="Buyck B."/>
            <person name="Bense V."/>
            <person name="Catcheside P."/>
            <person name="Chovatia M."/>
            <person name="Cooper J."/>
            <person name="Damon W."/>
            <person name="Desjardin D."/>
            <person name="Finy P."/>
            <person name="Geml J."/>
            <person name="Haridas S."/>
            <person name="Hughes K."/>
            <person name="Justo A."/>
            <person name="Karasinski D."/>
            <person name="Kautmanova I."/>
            <person name="Kiss B."/>
            <person name="Kocsube S."/>
            <person name="Kotiranta H."/>
            <person name="LaButti K.M."/>
            <person name="Lechner B.E."/>
            <person name="Liimatainen K."/>
            <person name="Lipzen A."/>
            <person name="Lukacs Z."/>
            <person name="Mihaltcheva S."/>
            <person name="Morgado L.N."/>
            <person name="Niskanen T."/>
            <person name="Noordeloos M.E."/>
            <person name="Ohm R.A."/>
            <person name="Ortiz-Santana B."/>
            <person name="Ovrebo C."/>
            <person name="Racz N."/>
            <person name="Riley R."/>
            <person name="Savchenko A."/>
            <person name="Shiryaev A."/>
            <person name="Soop K."/>
            <person name="Spirin V."/>
            <person name="Szebenyi C."/>
            <person name="Tomsovsky M."/>
            <person name="Tulloss R.E."/>
            <person name="Uehling J."/>
            <person name="Grigoriev I.V."/>
            <person name="Vagvolgyi C."/>
            <person name="Papp T."/>
            <person name="Martin F.M."/>
            <person name="Miettinen O."/>
            <person name="Hibbett D.S."/>
            <person name="Nagy L.G."/>
        </authorList>
    </citation>
    <scope>NUCLEOTIDE SEQUENCE [LARGE SCALE GENOMIC DNA]</scope>
    <source>
        <strain evidence="2 3">FP101781</strain>
    </source>
</reference>
<gene>
    <name evidence="2" type="ORF">FA13DRAFT_346419</name>
</gene>
<dbReference type="AlphaFoldDB" id="A0A4Y7SD31"/>
<comment type="caution">
    <text evidence="2">The sequence shown here is derived from an EMBL/GenBank/DDBJ whole genome shotgun (WGS) entry which is preliminary data.</text>
</comment>
<dbReference type="InterPro" id="IPR006939">
    <property type="entry name" value="SNF5"/>
</dbReference>
<keyword evidence="3" id="KW-1185">Reference proteome</keyword>
<feature type="region of interest" description="Disordered" evidence="1">
    <location>
        <begin position="69"/>
        <end position="88"/>
    </location>
</feature>
<dbReference type="OrthoDB" id="10258327at2759"/>
<feature type="compositionally biased region" description="Basic and acidic residues" evidence="1">
    <location>
        <begin position="74"/>
        <end position="88"/>
    </location>
</feature>
<organism evidence="2 3">
    <name type="scientific">Coprinellus micaceus</name>
    <name type="common">Glistening ink-cap mushroom</name>
    <name type="synonym">Coprinus micaceus</name>
    <dbReference type="NCBI Taxonomy" id="71717"/>
    <lineage>
        <taxon>Eukaryota</taxon>
        <taxon>Fungi</taxon>
        <taxon>Dikarya</taxon>
        <taxon>Basidiomycota</taxon>
        <taxon>Agaricomycotina</taxon>
        <taxon>Agaricomycetes</taxon>
        <taxon>Agaricomycetidae</taxon>
        <taxon>Agaricales</taxon>
        <taxon>Agaricineae</taxon>
        <taxon>Psathyrellaceae</taxon>
        <taxon>Coprinellus</taxon>
    </lineage>
</organism>
<evidence type="ECO:0000313" key="3">
    <source>
        <dbReference type="Proteomes" id="UP000298030"/>
    </source>
</evidence>
<dbReference type="Proteomes" id="UP000298030">
    <property type="component" value="Unassembled WGS sequence"/>
</dbReference>
<dbReference type="EMBL" id="QPFP01000185">
    <property type="protein sequence ID" value="TEB19548.1"/>
    <property type="molecule type" value="Genomic_DNA"/>
</dbReference>
<evidence type="ECO:0000313" key="2">
    <source>
        <dbReference type="EMBL" id="TEB19548.1"/>
    </source>
</evidence>
<accession>A0A4Y7SD31</accession>
<proteinExistence type="predicted"/>
<protein>
    <submittedName>
        <fullName evidence="2">Uncharacterized protein</fullName>
    </submittedName>
</protein>
<dbReference type="Pfam" id="PF04855">
    <property type="entry name" value="SNF5"/>
    <property type="match status" value="1"/>
</dbReference>
<name>A0A4Y7SD31_COPMI</name>